<dbReference type="InterPro" id="IPR003115">
    <property type="entry name" value="ParB_N"/>
</dbReference>
<dbReference type="FunFam" id="3.90.1530.30:FF:000001">
    <property type="entry name" value="Chromosome partitioning protein ParB"/>
    <property type="match status" value="1"/>
</dbReference>
<dbReference type="InterPro" id="IPR036086">
    <property type="entry name" value="ParB/Sulfiredoxin_sf"/>
</dbReference>
<reference evidence="5 6" key="1">
    <citation type="submission" date="2020-08" db="EMBL/GenBank/DDBJ databases">
        <title>Genomic Encyclopedia of Type Strains, Phase IV (KMG-IV): sequencing the most valuable type-strain genomes for metagenomic binning, comparative biology and taxonomic classification.</title>
        <authorList>
            <person name="Goeker M."/>
        </authorList>
    </citation>
    <scope>NUCLEOTIDE SEQUENCE [LARGE SCALE GENOMIC DNA]</scope>
    <source>
        <strain evidence="5 6">DSM 101791</strain>
    </source>
</reference>
<organism evidence="5 6">
    <name type="scientific">Deinococcus budaensis</name>
    <dbReference type="NCBI Taxonomy" id="1665626"/>
    <lineage>
        <taxon>Bacteria</taxon>
        <taxon>Thermotogati</taxon>
        <taxon>Deinococcota</taxon>
        <taxon>Deinococci</taxon>
        <taxon>Deinococcales</taxon>
        <taxon>Deinococcaceae</taxon>
        <taxon>Deinococcus</taxon>
    </lineage>
</organism>
<evidence type="ECO:0000313" key="5">
    <source>
        <dbReference type="EMBL" id="MBB5234253.1"/>
    </source>
</evidence>
<dbReference type="AlphaFoldDB" id="A0A7W8GEX8"/>
<dbReference type="Proteomes" id="UP000525389">
    <property type="component" value="Unassembled WGS sequence"/>
</dbReference>
<evidence type="ECO:0000256" key="1">
    <source>
        <dbReference type="ARBA" id="ARBA00006295"/>
    </source>
</evidence>
<feature type="domain" description="ParB-like N-terminal" evidence="4">
    <location>
        <begin position="28"/>
        <end position="125"/>
    </location>
</feature>
<dbReference type="GO" id="GO:0003677">
    <property type="term" value="F:DNA binding"/>
    <property type="evidence" value="ECO:0007669"/>
    <property type="project" value="UniProtKB-KW"/>
</dbReference>
<dbReference type="Pfam" id="PF02195">
    <property type="entry name" value="ParB_N"/>
    <property type="match status" value="1"/>
</dbReference>
<keyword evidence="6" id="KW-1185">Reference proteome</keyword>
<dbReference type="Gene3D" id="1.10.10.2830">
    <property type="match status" value="1"/>
</dbReference>
<comment type="caution">
    <text evidence="5">The sequence shown here is derived from an EMBL/GenBank/DDBJ whole genome shotgun (WGS) entry which is preliminary data.</text>
</comment>
<accession>A0A7W8GEX8</accession>
<dbReference type="InterPro" id="IPR004437">
    <property type="entry name" value="ParB/RepB/Spo0J"/>
</dbReference>
<dbReference type="EMBL" id="JACHFN010000005">
    <property type="protein sequence ID" value="MBB5234253.1"/>
    <property type="molecule type" value="Genomic_DNA"/>
</dbReference>
<gene>
    <name evidence="5" type="ORF">HNQ09_001691</name>
</gene>
<comment type="similarity">
    <text evidence="1">Belongs to the ParB family.</text>
</comment>
<dbReference type="RefSeq" id="WP_184027867.1">
    <property type="nucleotide sequence ID" value="NZ_JACHFN010000005.1"/>
</dbReference>
<dbReference type="SUPFAM" id="SSF109709">
    <property type="entry name" value="KorB DNA-binding domain-like"/>
    <property type="match status" value="1"/>
</dbReference>
<dbReference type="NCBIfam" id="TIGR00180">
    <property type="entry name" value="parB_part"/>
    <property type="match status" value="1"/>
</dbReference>
<dbReference type="GO" id="GO:0007059">
    <property type="term" value="P:chromosome segregation"/>
    <property type="evidence" value="ECO:0007669"/>
    <property type="project" value="TreeGrafter"/>
</dbReference>
<dbReference type="PANTHER" id="PTHR33375">
    <property type="entry name" value="CHROMOSOME-PARTITIONING PROTEIN PARB-RELATED"/>
    <property type="match status" value="1"/>
</dbReference>
<dbReference type="InterPro" id="IPR050336">
    <property type="entry name" value="Chromosome_partition/occlusion"/>
</dbReference>
<feature type="region of interest" description="Disordered" evidence="3">
    <location>
        <begin position="297"/>
        <end position="323"/>
    </location>
</feature>
<dbReference type="Gene3D" id="3.90.1530.30">
    <property type="match status" value="1"/>
</dbReference>
<name>A0A7W8GEX8_9DEIO</name>
<proteinExistence type="inferred from homology"/>
<sequence>MTRGRPSMEARTPAPATVLNNLDLARARIIPLTQIRLIEHHNPRGRYSRDEVFSEESLSPLVRSVRERGVLQPVLLRATPGGHYELVAGERRFRAAQLAGLSGVPAVVETVADADLLEYALIENLQREAMNPVDQTFGVLELLSQRTGHPLSALPAYLNRLRNGTERDEHRVEETLQQVGGWTLLTFATRNVKFLGLRTGELDAVAAGKLTSSAAFELLPLGEHERRPVLLEEALRQGWSAKELRAQVQRVLQEGSAPSETRALVSRVRASLTERRVGQLSAAKRKELQRLVEQLESLLQEERPRGPGGRRTQARAARGERPT</sequence>
<evidence type="ECO:0000313" key="6">
    <source>
        <dbReference type="Proteomes" id="UP000525389"/>
    </source>
</evidence>
<dbReference type="GO" id="GO:0005694">
    <property type="term" value="C:chromosome"/>
    <property type="evidence" value="ECO:0007669"/>
    <property type="project" value="TreeGrafter"/>
</dbReference>
<protein>
    <submittedName>
        <fullName evidence="5">ParB family chromosome partitioning protein</fullName>
    </submittedName>
</protein>
<dbReference type="PANTHER" id="PTHR33375:SF7">
    <property type="entry name" value="CHROMOSOME 2-PARTITIONING PROTEIN PARB-RELATED"/>
    <property type="match status" value="1"/>
</dbReference>
<evidence type="ECO:0000259" key="4">
    <source>
        <dbReference type="SMART" id="SM00470"/>
    </source>
</evidence>
<evidence type="ECO:0000256" key="2">
    <source>
        <dbReference type="ARBA" id="ARBA00023125"/>
    </source>
</evidence>
<dbReference type="SMART" id="SM00470">
    <property type="entry name" value="ParB"/>
    <property type="match status" value="1"/>
</dbReference>
<keyword evidence="2" id="KW-0238">DNA-binding</keyword>
<evidence type="ECO:0000256" key="3">
    <source>
        <dbReference type="SAM" id="MobiDB-lite"/>
    </source>
</evidence>
<dbReference type="SUPFAM" id="SSF110849">
    <property type="entry name" value="ParB/Sulfiredoxin"/>
    <property type="match status" value="1"/>
</dbReference>